<dbReference type="Gene3D" id="3.40.640.10">
    <property type="entry name" value="Type I PLP-dependent aspartate aminotransferase-like (Major domain)"/>
    <property type="match status" value="1"/>
</dbReference>
<dbReference type="CDD" id="cd00609">
    <property type="entry name" value="AAT_like"/>
    <property type="match status" value="1"/>
</dbReference>
<dbReference type="AlphaFoldDB" id="A0A7R9GAD0"/>
<evidence type="ECO:0000256" key="4">
    <source>
        <dbReference type="ARBA" id="ARBA00022576"/>
    </source>
</evidence>
<keyword evidence="13" id="KW-1185">Reference proteome</keyword>
<keyword evidence="6" id="KW-0663">Pyridoxal phosphate</keyword>
<dbReference type="GO" id="GO:0047804">
    <property type="term" value="F:cysteine-S-conjugate beta-lyase activity"/>
    <property type="evidence" value="ECO:0007669"/>
    <property type="project" value="UniProtKB-EC"/>
</dbReference>
<dbReference type="GO" id="GO:0030170">
    <property type="term" value="F:pyridoxal phosphate binding"/>
    <property type="evidence" value="ECO:0007669"/>
    <property type="project" value="InterPro"/>
</dbReference>
<protein>
    <recommendedName>
        <fullName evidence="11">Aminotransferase class I/classII large domain-containing protein</fullName>
    </recommendedName>
</protein>
<evidence type="ECO:0000256" key="1">
    <source>
        <dbReference type="ARBA" id="ARBA00001933"/>
    </source>
</evidence>
<dbReference type="InterPro" id="IPR015424">
    <property type="entry name" value="PyrdxlP-dep_Trfase"/>
</dbReference>
<evidence type="ECO:0000256" key="10">
    <source>
        <dbReference type="ARBA" id="ARBA00049325"/>
    </source>
</evidence>
<evidence type="ECO:0000256" key="7">
    <source>
        <dbReference type="ARBA" id="ARBA00022990"/>
    </source>
</evidence>
<dbReference type="InterPro" id="IPR051326">
    <property type="entry name" value="Kynurenine-oxoglutarate_AT"/>
</dbReference>
<evidence type="ECO:0000259" key="11">
    <source>
        <dbReference type="Pfam" id="PF00155"/>
    </source>
</evidence>
<dbReference type="EMBL" id="CAJPEX010000162">
    <property type="protein sequence ID" value="CAG0913864.1"/>
    <property type="molecule type" value="Genomic_DNA"/>
</dbReference>
<evidence type="ECO:0000256" key="2">
    <source>
        <dbReference type="ARBA" id="ARBA00007441"/>
    </source>
</evidence>
<dbReference type="Gene3D" id="3.90.1150.10">
    <property type="entry name" value="Aspartate Aminotransferase, domain 1"/>
    <property type="match status" value="1"/>
</dbReference>
<dbReference type="Pfam" id="PF00155">
    <property type="entry name" value="Aminotran_1_2"/>
    <property type="match status" value="1"/>
</dbReference>
<organism evidence="12">
    <name type="scientific">Notodromas monacha</name>
    <dbReference type="NCBI Taxonomy" id="399045"/>
    <lineage>
        <taxon>Eukaryota</taxon>
        <taxon>Metazoa</taxon>
        <taxon>Ecdysozoa</taxon>
        <taxon>Arthropoda</taxon>
        <taxon>Crustacea</taxon>
        <taxon>Oligostraca</taxon>
        <taxon>Ostracoda</taxon>
        <taxon>Podocopa</taxon>
        <taxon>Podocopida</taxon>
        <taxon>Cypridocopina</taxon>
        <taxon>Cypridoidea</taxon>
        <taxon>Cyprididae</taxon>
        <taxon>Notodromas</taxon>
    </lineage>
</organism>
<dbReference type="SUPFAM" id="SSF53383">
    <property type="entry name" value="PLP-dependent transferases"/>
    <property type="match status" value="1"/>
</dbReference>
<keyword evidence="5" id="KW-0808">Transferase</keyword>
<dbReference type="PANTHER" id="PTHR43807">
    <property type="entry name" value="FI04487P"/>
    <property type="match status" value="1"/>
</dbReference>
<keyword evidence="7" id="KW-0007">Acetylation</keyword>
<dbReference type="FunFam" id="3.90.1150.10:FF:000275">
    <property type="entry name" value="kynurenine--oxoglutarate transaminase 1"/>
    <property type="match status" value="1"/>
</dbReference>
<comment type="pathway">
    <text evidence="9">Amino-acid degradation; L-kynurenine degradation; kynurenate from L-kynurenine: step 1/2.</text>
</comment>
<evidence type="ECO:0000313" key="13">
    <source>
        <dbReference type="Proteomes" id="UP000678499"/>
    </source>
</evidence>
<gene>
    <name evidence="12" type="ORF">NMOB1V02_LOCUS1585</name>
</gene>
<dbReference type="Proteomes" id="UP000678499">
    <property type="component" value="Unassembled WGS sequence"/>
</dbReference>
<dbReference type="InterPro" id="IPR004839">
    <property type="entry name" value="Aminotransferase_I/II_large"/>
</dbReference>
<sequence>MFAHPVRSLCFNRCAVGRIANFSSVAAMASNKFRLPDKYQGLEKNVWVEFIQLALENKPVNLGQGFPDFAAPDYVTGSLKDVVTGPDVLLNQYTRGFGHPRLIAALSKLYSGFVGRNINGATEIIVTVGAYEALFCSIMGHVNSGDEVIVIEPFFDCYEPMIRLAGGVPRFIPLRPKRKEGVVHASDFVLDEAELESMFNEKTKAIIVNTPHNPLGKVFTADELQTIANLCQKYNCLAIMDEVYEHMVFEGQKHIRMATLPGMWDRTITIGSAGKTFSVTGWKLGWAYGPAELIRNLQVAHQNAIYTCCTPIQDAVARAFELEMSRLSSPECYFNSISVELQTKRDFMVKFLKEAGMVPVIPEGGYFMLANWEPLAPKLLEHLKDEPDPELDYKLVKWMSKHHKLQGIPPSAFYCADHKNLGEKYIRFCFIKEDENLEKAAEILKHLKLTLDSRL</sequence>
<dbReference type="GO" id="GO:0005739">
    <property type="term" value="C:mitochondrion"/>
    <property type="evidence" value="ECO:0007669"/>
    <property type="project" value="TreeGrafter"/>
</dbReference>
<dbReference type="OrthoDB" id="2414662at2759"/>
<comment type="catalytic activity">
    <reaction evidence="10">
        <text>an S-substituted L-cysteine + H2O = a thiol + pyruvate + NH4(+)</text>
        <dbReference type="Rhea" id="RHEA:18121"/>
        <dbReference type="ChEBI" id="CHEBI:15361"/>
        <dbReference type="ChEBI" id="CHEBI:15377"/>
        <dbReference type="ChEBI" id="CHEBI:28938"/>
        <dbReference type="ChEBI" id="CHEBI:29256"/>
        <dbReference type="ChEBI" id="CHEBI:58717"/>
        <dbReference type="EC" id="4.4.1.13"/>
    </reaction>
    <physiologicalReaction direction="left-to-right" evidence="10">
        <dbReference type="Rhea" id="RHEA:18122"/>
    </physiologicalReaction>
</comment>
<proteinExistence type="inferred from homology"/>
<comment type="cofactor">
    <cofactor evidence="1">
        <name>pyridoxal 5'-phosphate</name>
        <dbReference type="ChEBI" id="CHEBI:597326"/>
    </cofactor>
</comment>
<dbReference type="GO" id="GO:0097053">
    <property type="term" value="P:L-kynurenine catabolic process"/>
    <property type="evidence" value="ECO:0007669"/>
    <property type="project" value="UniProtKB-UniPathway"/>
</dbReference>
<evidence type="ECO:0000313" key="12">
    <source>
        <dbReference type="EMBL" id="CAD7273712.1"/>
    </source>
</evidence>
<dbReference type="GO" id="GO:0016212">
    <property type="term" value="F:kynurenine-oxoglutarate transaminase activity"/>
    <property type="evidence" value="ECO:0007669"/>
    <property type="project" value="TreeGrafter"/>
</dbReference>
<comment type="similarity">
    <text evidence="2">Belongs to the class-I pyridoxal-phosphate-dependent aminotransferase family.</text>
</comment>
<name>A0A7R9GAD0_9CRUS</name>
<evidence type="ECO:0000256" key="5">
    <source>
        <dbReference type="ARBA" id="ARBA00022679"/>
    </source>
</evidence>
<comment type="subunit">
    <text evidence="3">Homodimer.</text>
</comment>
<feature type="domain" description="Aminotransferase class I/classII large" evidence="11">
    <location>
        <begin position="59"/>
        <end position="443"/>
    </location>
</feature>
<dbReference type="PANTHER" id="PTHR43807:SF20">
    <property type="entry name" value="FI04487P"/>
    <property type="match status" value="1"/>
</dbReference>
<evidence type="ECO:0000256" key="3">
    <source>
        <dbReference type="ARBA" id="ARBA00011738"/>
    </source>
</evidence>
<evidence type="ECO:0000256" key="9">
    <source>
        <dbReference type="ARBA" id="ARBA00024016"/>
    </source>
</evidence>
<dbReference type="InterPro" id="IPR015421">
    <property type="entry name" value="PyrdxlP-dep_Trfase_major"/>
</dbReference>
<accession>A0A7R9GAD0</accession>
<keyword evidence="8" id="KW-0456">Lyase</keyword>
<reference evidence="12" key="1">
    <citation type="submission" date="2020-11" db="EMBL/GenBank/DDBJ databases">
        <authorList>
            <person name="Tran Van P."/>
        </authorList>
    </citation>
    <scope>NUCLEOTIDE SEQUENCE</scope>
</reference>
<dbReference type="EMBL" id="OA882199">
    <property type="protein sequence ID" value="CAD7273712.1"/>
    <property type="molecule type" value="Genomic_DNA"/>
</dbReference>
<keyword evidence="4" id="KW-0032">Aminotransferase</keyword>
<dbReference type="InterPro" id="IPR015422">
    <property type="entry name" value="PyrdxlP-dep_Trfase_small"/>
</dbReference>
<dbReference type="FunFam" id="3.90.1150.10:FF:000021">
    <property type="entry name" value="Kynurenine--oxoglutarate transaminase 3"/>
    <property type="match status" value="1"/>
</dbReference>
<dbReference type="FunFam" id="3.40.640.10:FF:000024">
    <property type="entry name" value="Kynurenine--oxoglutarate transaminase 3"/>
    <property type="match status" value="1"/>
</dbReference>
<dbReference type="UniPathway" id="UPA00334">
    <property type="reaction ID" value="UER00726"/>
</dbReference>
<evidence type="ECO:0000256" key="8">
    <source>
        <dbReference type="ARBA" id="ARBA00023239"/>
    </source>
</evidence>
<evidence type="ECO:0000256" key="6">
    <source>
        <dbReference type="ARBA" id="ARBA00022898"/>
    </source>
</evidence>